<dbReference type="Gene3D" id="3.40.50.850">
    <property type="entry name" value="Isochorismatase-like"/>
    <property type="match status" value="1"/>
</dbReference>
<dbReference type="VEuPathDB" id="FungiDB:VP01_172g11"/>
<sequence length="179" mass="19440">MAEKMLKVAAKLDVPILATEQNPKALGPTVESLAKYLPPVHATQESGAGARIYPKTQFSMLIPEIRDALPVLRQPGTPSIHAVLLGIETHICVWQTCLDLLHDGFHVHVVADAVSSCNFQERALALQSIRDAGGMITTTETLIYRLLADANHPRAKEVFAIVKEYSCSTKDALNALCSV</sequence>
<dbReference type="Pfam" id="PF00857">
    <property type="entry name" value="Isochorismatase"/>
    <property type="match status" value="1"/>
</dbReference>
<reference evidence="3 4" key="1">
    <citation type="submission" date="2015-08" db="EMBL/GenBank/DDBJ databases">
        <title>Next Generation Sequencing and Analysis of the Genome of Puccinia sorghi L Schw, the Causal Agent of Maize Common Rust.</title>
        <authorList>
            <person name="Rochi L."/>
            <person name="Burguener G."/>
            <person name="Darino M."/>
            <person name="Turjanski A."/>
            <person name="Kreff E."/>
            <person name="Dieguez M.J."/>
            <person name="Sacco F."/>
        </authorList>
    </citation>
    <scope>NUCLEOTIDE SEQUENCE [LARGE SCALE GENOMIC DNA]</scope>
    <source>
        <strain evidence="3 4">RO10H11247</strain>
    </source>
</reference>
<comment type="caution">
    <text evidence="3">The sequence shown here is derived from an EMBL/GenBank/DDBJ whole genome shotgun (WGS) entry which is preliminary data.</text>
</comment>
<evidence type="ECO:0000256" key="1">
    <source>
        <dbReference type="ARBA" id="ARBA00006336"/>
    </source>
</evidence>
<dbReference type="STRING" id="27349.A0A0L6VH65"/>
<organism evidence="3 4">
    <name type="scientific">Puccinia sorghi</name>
    <dbReference type="NCBI Taxonomy" id="27349"/>
    <lineage>
        <taxon>Eukaryota</taxon>
        <taxon>Fungi</taxon>
        <taxon>Dikarya</taxon>
        <taxon>Basidiomycota</taxon>
        <taxon>Pucciniomycotina</taxon>
        <taxon>Pucciniomycetes</taxon>
        <taxon>Pucciniales</taxon>
        <taxon>Pucciniaceae</taxon>
        <taxon>Puccinia</taxon>
    </lineage>
</organism>
<evidence type="ECO:0000313" key="3">
    <source>
        <dbReference type="EMBL" id="KNZ59445.1"/>
    </source>
</evidence>
<dbReference type="InterPro" id="IPR050993">
    <property type="entry name" value="Isochorismatase_domain"/>
</dbReference>
<dbReference type="EMBL" id="LAVV01006537">
    <property type="protein sequence ID" value="KNZ59445.1"/>
    <property type="molecule type" value="Genomic_DNA"/>
</dbReference>
<name>A0A0L6VH65_9BASI</name>
<dbReference type="Proteomes" id="UP000037035">
    <property type="component" value="Unassembled WGS sequence"/>
</dbReference>
<protein>
    <recommendedName>
        <fullName evidence="2">Isochorismatase-like domain-containing protein</fullName>
    </recommendedName>
</protein>
<gene>
    <name evidence="3" type="ORF">VP01_172g11</name>
</gene>
<accession>A0A0L6VH65</accession>
<dbReference type="PANTHER" id="PTHR14119">
    <property type="entry name" value="HYDROLASE"/>
    <property type="match status" value="1"/>
</dbReference>
<dbReference type="InterPro" id="IPR000868">
    <property type="entry name" value="Isochorismatase-like_dom"/>
</dbReference>
<dbReference type="OrthoDB" id="269496at2759"/>
<dbReference type="AlphaFoldDB" id="A0A0L6VH65"/>
<feature type="domain" description="Isochorismatase-like" evidence="2">
    <location>
        <begin position="2"/>
        <end position="140"/>
    </location>
</feature>
<dbReference type="InterPro" id="IPR036380">
    <property type="entry name" value="Isochorismatase-like_sf"/>
</dbReference>
<proteinExistence type="inferred from homology"/>
<evidence type="ECO:0000313" key="4">
    <source>
        <dbReference type="Proteomes" id="UP000037035"/>
    </source>
</evidence>
<comment type="similarity">
    <text evidence="1">Belongs to the isochorismatase family.</text>
</comment>
<dbReference type="SUPFAM" id="SSF52499">
    <property type="entry name" value="Isochorismatase-like hydrolases"/>
    <property type="match status" value="1"/>
</dbReference>
<keyword evidence="4" id="KW-1185">Reference proteome</keyword>
<dbReference type="PANTHER" id="PTHR14119:SF3">
    <property type="entry name" value="ISOCHORISMATASE DOMAIN-CONTAINING PROTEIN 2"/>
    <property type="match status" value="1"/>
</dbReference>
<evidence type="ECO:0000259" key="2">
    <source>
        <dbReference type="Pfam" id="PF00857"/>
    </source>
</evidence>